<dbReference type="InterPro" id="IPR002654">
    <property type="entry name" value="Glyco_trans_25"/>
</dbReference>
<accession>A0A832QWZ4</accession>
<comment type="caution">
    <text evidence="2">The sequence shown here is derived from an EMBL/GenBank/DDBJ whole genome shotgun (WGS) entry which is preliminary data.</text>
</comment>
<evidence type="ECO:0000259" key="1">
    <source>
        <dbReference type="Pfam" id="PF01755"/>
    </source>
</evidence>
<proteinExistence type="predicted"/>
<evidence type="ECO:0000313" key="2">
    <source>
        <dbReference type="EMBL" id="HHW34411.1"/>
    </source>
</evidence>
<organism evidence="2 3">
    <name type="scientific">Paracoccus solventivorans</name>
    <dbReference type="NCBI Taxonomy" id="53463"/>
    <lineage>
        <taxon>Bacteria</taxon>
        <taxon>Pseudomonadati</taxon>
        <taxon>Pseudomonadota</taxon>
        <taxon>Alphaproteobacteria</taxon>
        <taxon>Rhodobacterales</taxon>
        <taxon>Paracoccaceae</taxon>
        <taxon>Paracoccus</taxon>
    </lineage>
</organism>
<reference evidence="2 3" key="1">
    <citation type="journal article" date="2020" name="Biotechnol. Biofuels">
        <title>New insights from the biogas microbiome by comprehensive genome-resolved metagenomics of nearly 1600 species originating from multiple anaerobic digesters.</title>
        <authorList>
            <person name="Campanaro S."/>
            <person name="Treu L."/>
            <person name="Rodriguez-R L.M."/>
            <person name="Kovalovszki A."/>
            <person name="Ziels R.M."/>
            <person name="Maus I."/>
            <person name="Zhu X."/>
            <person name="Kougias P.G."/>
            <person name="Basile A."/>
            <person name="Luo G."/>
            <person name="Schluter A."/>
            <person name="Konstantinidis K.T."/>
            <person name="Angelidaki I."/>
        </authorList>
    </citation>
    <scope>NUCLEOTIDE SEQUENCE [LARGE SCALE GENOMIC DNA]</scope>
    <source>
        <strain evidence="2">AS04akNAM_125</strain>
    </source>
</reference>
<dbReference type="Proteomes" id="UP000580830">
    <property type="component" value="Unassembled WGS sequence"/>
</dbReference>
<protein>
    <submittedName>
        <fullName evidence="2">Glycosyltransferase family 25 protein</fullName>
    </submittedName>
</protein>
<dbReference type="CDD" id="cd06532">
    <property type="entry name" value="Glyco_transf_25"/>
    <property type="match status" value="1"/>
</dbReference>
<feature type="domain" description="Glycosyl transferase family 25" evidence="1">
    <location>
        <begin position="4"/>
        <end position="172"/>
    </location>
</feature>
<dbReference type="Pfam" id="PF01755">
    <property type="entry name" value="Glyco_transf_25"/>
    <property type="match status" value="1"/>
</dbReference>
<sequence>MSWPIFVISLVDAQDRRDFIRKQCAAFGLDFEIIDAIDGRDGLPPELESKIDRVGAQAYMGRLMTDAEFACALSHQLAYERIVKNNLPGAIVLEDDAILTEAFADFIHSEGYLVADFIQMDHRNARHWPWKKKYRFRQIGLQQLAQNAGLATAYSLSNHAAQFVLSQSQPLKGHADWPCDMTPLRPLVAVPRLATQPPLDVIQSTLEAGRLQSISEHRKQNRRGRFVTADYWRRWLRKRLTKAIP</sequence>
<keyword evidence="2" id="KW-0808">Transferase</keyword>
<name>A0A832QWZ4_9RHOB</name>
<dbReference type="AlphaFoldDB" id="A0A832QWZ4"/>
<dbReference type="GO" id="GO:0016740">
    <property type="term" value="F:transferase activity"/>
    <property type="evidence" value="ECO:0007669"/>
    <property type="project" value="UniProtKB-KW"/>
</dbReference>
<gene>
    <name evidence="2" type="ORF">GXX24_09790</name>
</gene>
<evidence type="ECO:0000313" key="3">
    <source>
        <dbReference type="Proteomes" id="UP000580830"/>
    </source>
</evidence>
<dbReference type="EMBL" id="DULP01000145">
    <property type="protein sequence ID" value="HHW34411.1"/>
    <property type="molecule type" value="Genomic_DNA"/>
</dbReference>